<feature type="transmembrane region" description="Helical" evidence="6">
    <location>
        <begin position="326"/>
        <end position="348"/>
    </location>
</feature>
<dbReference type="InterPro" id="IPR002528">
    <property type="entry name" value="MATE_fam"/>
</dbReference>
<evidence type="ECO:0000256" key="4">
    <source>
        <dbReference type="ARBA" id="ARBA00022448"/>
    </source>
</evidence>
<feature type="transmembrane region" description="Helical" evidence="6">
    <location>
        <begin position="196"/>
        <end position="216"/>
    </location>
</feature>
<feature type="transmembrane region" description="Helical" evidence="6">
    <location>
        <begin position="415"/>
        <end position="438"/>
    </location>
</feature>
<reference evidence="7" key="1">
    <citation type="submission" date="2020-10" db="EMBL/GenBank/DDBJ databases">
        <authorList>
            <person name="Gilroy R."/>
        </authorList>
    </citation>
    <scope>NUCLEOTIDE SEQUENCE</scope>
    <source>
        <strain evidence="7">ChiSjej1B19-7085</strain>
    </source>
</reference>
<proteinExistence type="inferred from homology"/>
<dbReference type="Pfam" id="PF01554">
    <property type="entry name" value="MatE"/>
    <property type="match status" value="2"/>
</dbReference>
<evidence type="ECO:0000256" key="3">
    <source>
        <dbReference type="ARBA" id="ARBA00020268"/>
    </source>
</evidence>
<gene>
    <name evidence="7" type="ORF">IAA54_00750</name>
</gene>
<accession>A0A9D1DNP0</accession>
<protein>
    <recommendedName>
        <fullName evidence="3">Probable multidrug resistance protein NorM</fullName>
    </recommendedName>
    <alternativeName>
        <fullName evidence="5">Multidrug-efflux transporter</fullName>
    </alternativeName>
</protein>
<dbReference type="InterPro" id="IPR050222">
    <property type="entry name" value="MATE_MdtK"/>
</dbReference>
<reference evidence="7" key="2">
    <citation type="journal article" date="2021" name="PeerJ">
        <title>Extensive microbial diversity within the chicken gut microbiome revealed by metagenomics and culture.</title>
        <authorList>
            <person name="Gilroy R."/>
            <person name="Ravi A."/>
            <person name="Getino M."/>
            <person name="Pursley I."/>
            <person name="Horton D.L."/>
            <person name="Alikhan N.F."/>
            <person name="Baker D."/>
            <person name="Gharbi K."/>
            <person name="Hall N."/>
            <person name="Watson M."/>
            <person name="Adriaenssens E.M."/>
            <person name="Foster-Nyarko E."/>
            <person name="Jarju S."/>
            <person name="Secka A."/>
            <person name="Antonio M."/>
            <person name="Oren A."/>
            <person name="Chaudhuri R.R."/>
            <person name="La Ragione R."/>
            <person name="Hildebrand F."/>
            <person name="Pallen M.J."/>
        </authorList>
    </citation>
    <scope>NUCLEOTIDE SEQUENCE</scope>
    <source>
        <strain evidence="7">ChiSjej1B19-7085</strain>
    </source>
</reference>
<dbReference type="PANTHER" id="PTHR43298:SF2">
    <property type="entry name" value="FMN_FAD EXPORTER YEEO-RELATED"/>
    <property type="match status" value="1"/>
</dbReference>
<dbReference type="GO" id="GO:0005886">
    <property type="term" value="C:plasma membrane"/>
    <property type="evidence" value="ECO:0007669"/>
    <property type="project" value="TreeGrafter"/>
</dbReference>
<evidence type="ECO:0000256" key="6">
    <source>
        <dbReference type="SAM" id="Phobius"/>
    </source>
</evidence>
<evidence type="ECO:0000313" key="8">
    <source>
        <dbReference type="Proteomes" id="UP000886785"/>
    </source>
</evidence>
<dbReference type="EMBL" id="DVHF01000010">
    <property type="protein sequence ID" value="HIR56176.1"/>
    <property type="molecule type" value="Genomic_DNA"/>
</dbReference>
<feature type="transmembrane region" description="Helical" evidence="6">
    <location>
        <begin position="103"/>
        <end position="120"/>
    </location>
</feature>
<evidence type="ECO:0000256" key="5">
    <source>
        <dbReference type="ARBA" id="ARBA00031636"/>
    </source>
</evidence>
<sequence>MTEEKTTDLVQNERFLKKSFRQALIPCMLSILSGDINILVDGVLVGQRLGDGGLAAINLSVPVYQVLCILGSFLVSGTAICASREIGRENVERTRALCKQAQMLCLIASVAATVLGFIFLQPLASFLCSDESIRPMVRDYIAVTIAGSLPNILLYIPFWFLRLEGKNRSITVMMVIMGGGNIILDLWFLYGLDWGVFGASLASVLSTAAACVFGLIRLFGTGSSFVLGISVPRSRKEWGEISAAGSPSALNNLFQTFRLLIVNSVFLQYGGASMVAAFTAVNGILAFSECVTGGVPQAASAMLGSYVGDRDNESASLLMKRQWRSGVLGCAIFSAIVILGSGWISAAYGLSASLLFPMICLSLSLFPCLLNSILSSFYNISGNDLWANAIIFCRVLLFPAAALPMLFWLGGSPWLFLPLGEMLTVIVWLIAVMIAASVRPGYTRFLRLDRSLEQEGRVINFSVSGNTETVCEASEKITDFCTENGLKPDQTMGISLAMEEIMTLILDENSGTKIFFDLRAFFLRGATGIRIRYNGAAYNPFQKNLDEDKYLGARIIRKLARKISYQSAFGMNTLQIFV</sequence>
<comment type="caution">
    <text evidence="7">The sequence shown here is derived from an EMBL/GenBank/DDBJ whole genome shotgun (WGS) entry which is preliminary data.</text>
</comment>
<keyword evidence="6" id="KW-0812">Transmembrane</keyword>
<feature type="transmembrane region" description="Helical" evidence="6">
    <location>
        <begin position="354"/>
        <end position="374"/>
    </location>
</feature>
<feature type="transmembrane region" description="Helical" evidence="6">
    <location>
        <begin position="23"/>
        <end position="44"/>
    </location>
</feature>
<feature type="transmembrane region" description="Helical" evidence="6">
    <location>
        <begin position="140"/>
        <end position="160"/>
    </location>
</feature>
<keyword evidence="4" id="KW-0813">Transport</keyword>
<organism evidence="7 8">
    <name type="scientific">Candidatus Gallacutalibacter pullicola</name>
    <dbReference type="NCBI Taxonomy" id="2840830"/>
    <lineage>
        <taxon>Bacteria</taxon>
        <taxon>Bacillati</taxon>
        <taxon>Bacillota</taxon>
        <taxon>Clostridia</taxon>
        <taxon>Eubacteriales</taxon>
        <taxon>Candidatus Gallacutalibacter</taxon>
    </lineage>
</organism>
<feature type="transmembrane region" description="Helical" evidence="6">
    <location>
        <begin position="172"/>
        <end position="190"/>
    </location>
</feature>
<evidence type="ECO:0000256" key="2">
    <source>
        <dbReference type="ARBA" id="ARBA00010199"/>
    </source>
</evidence>
<name>A0A9D1DNP0_9FIRM</name>
<keyword evidence="6" id="KW-0472">Membrane</keyword>
<feature type="transmembrane region" description="Helical" evidence="6">
    <location>
        <begin position="64"/>
        <end position="82"/>
    </location>
</feature>
<evidence type="ECO:0000313" key="7">
    <source>
        <dbReference type="EMBL" id="HIR56176.1"/>
    </source>
</evidence>
<feature type="transmembrane region" description="Helical" evidence="6">
    <location>
        <begin position="386"/>
        <end position="409"/>
    </location>
</feature>
<dbReference type="GO" id="GO:0042910">
    <property type="term" value="F:xenobiotic transmembrane transporter activity"/>
    <property type="evidence" value="ECO:0007669"/>
    <property type="project" value="InterPro"/>
</dbReference>
<comment type="function">
    <text evidence="1">Multidrug efflux pump.</text>
</comment>
<keyword evidence="6" id="KW-1133">Transmembrane helix</keyword>
<dbReference type="Proteomes" id="UP000886785">
    <property type="component" value="Unassembled WGS sequence"/>
</dbReference>
<dbReference type="AlphaFoldDB" id="A0A9D1DNP0"/>
<comment type="similarity">
    <text evidence="2">Belongs to the multi antimicrobial extrusion (MATE) (TC 2.A.66.1) family.</text>
</comment>
<dbReference type="PANTHER" id="PTHR43298">
    <property type="entry name" value="MULTIDRUG RESISTANCE PROTEIN NORM-RELATED"/>
    <property type="match status" value="1"/>
</dbReference>
<dbReference type="GO" id="GO:0015297">
    <property type="term" value="F:antiporter activity"/>
    <property type="evidence" value="ECO:0007669"/>
    <property type="project" value="InterPro"/>
</dbReference>
<evidence type="ECO:0000256" key="1">
    <source>
        <dbReference type="ARBA" id="ARBA00003408"/>
    </source>
</evidence>